<sequence length="220" mass="23480">MASNTSAVDDTPLSPALTVSSAGIMNSVDHDQAVDWDSRPTTPDHVSVSSTAGSSPDAATALEASEKMNRFADKLVGYFRDMANATDSSAYAVAWTGIVRCLPGRFAPDIVQNLAIEWTRKRYGNPATQQTAAPLPTRETTEGPRRGCPICGGRSHATRRCWFLALPGTVPGSMTMPNMTPERLEYFSNVNHPALPQGIVLVAAAAGQPRQRRGGPSRAQ</sequence>
<accession>A0A0P7BBL0</accession>
<proteinExistence type="predicted"/>
<name>A0A0P7BBL0_9HYPO</name>
<protein>
    <submittedName>
        <fullName evidence="2">Uncharacterized protein</fullName>
    </submittedName>
</protein>
<evidence type="ECO:0000313" key="3">
    <source>
        <dbReference type="Proteomes" id="UP000050424"/>
    </source>
</evidence>
<gene>
    <name evidence="2" type="ORF">AK830_g3550</name>
</gene>
<dbReference type="EMBL" id="LKCW01000039">
    <property type="protein sequence ID" value="KPM43023.1"/>
    <property type="molecule type" value="Genomic_DNA"/>
</dbReference>
<evidence type="ECO:0000256" key="1">
    <source>
        <dbReference type="SAM" id="MobiDB-lite"/>
    </source>
</evidence>
<dbReference type="OrthoDB" id="10630193at2759"/>
<organism evidence="2 3">
    <name type="scientific">Neonectria ditissima</name>
    <dbReference type="NCBI Taxonomy" id="78410"/>
    <lineage>
        <taxon>Eukaryota</taxon>
        <taxon>Fungi</taxon>
        <taxon>Dikarya</taxon>
        <taxon>Ascomycota</taxon>
        <taxon>Pezizomycotina</taxon>
        <taxon>Sordariomycetes</taxon>
        <taxon>Hypocreomycetidae</taxon>
        <taxon>Hypocreales</taxon>
        <taxon>Nectriaceae</taxon>
        <taxon>Neonectria</taxon>
    </lineage>
</organism>
<comment type="caution">
    <text evidence="2">The sequence shown here is derived from an EMBL/GenBank/DDBJ whole genome shotgun (WGS) entry which is preliminary data.</text>
</comment>
<reference evidence="2 3" key="1">
    <citation type="submission" date="2015-09" db="EMBL/GenBank/DDBJ databases">
        <title>Draft genome of a European isolate of the apple canker pathogen Neonectria ditissima.</title>
        <authorList>
            <person name="Gomez-Cortecero A."/>
            <person name="Harrison R.J."/>
            <person name="Armitage A.D."/>
        </authorList>
    </citation>
    <scope>NUCLEOTIDE SEQUENCE [LARGE SCALE GENOMIC DNA]</scope>
    <source>
        <strain evidence="2 3">R09/05</strain>
    </source>
</reference>
<dbReference type="Proteomes" id="UP000050424">
    <property type="component" value="Unassembled WGS sequence"/>
</dbReference>
<feature type="region of interest" description="Disordered" evidence="1">
    <location>
        <begin position="127"/>
        <end position="146"/>
    </location>
</feature>
<evidence type="ECO:0000313" key="2">
    <source>
        <dbReference type="EMBL" id="KPM43023.1"/>
    </source>
</evidence>
<keyword evidence="3" id="KW-1185">Reference proteome</keyword>
<feature type="region of interest" description="Disordered" evidence="1">
    <location>
        <begin position="34"/>
        <end position="59"/>
    </location>
</feature>
<dbReference type="AlphaFoldDB" id="A0A0P7BBL0"/>